<dbReference type="GO" id="GO:0006537">
    <property type="term" value="P:glutamate biosynthetic process"/>
    <property type="evidence" value="ECO:0007669"/>
    <property type="project" value="UniProtKB-KW"/>
</dbReference>
<dbReference type="GO" id="GO:0046872">
    <property type="term" value="F:metal ion binding"/>
    <property type="evidence" value="ECO:0007669"/>
    <property type="project" value="UniProtKB-KW"/>
</dbReference>
<dbReference type="InterPro" id="IPR036188">
    <property type="entry name" value="FAD/NAD-bd_sf"/>
</dbReference>
<evidence type="ECO:0000313" key="17">
    <source>
        <dbReference type="EMBL" id="HCE16467.1"/>
    </source>
</evidence>
<dbReference type="Gene3D" id="3.40.50.720">
    <property type="entry name" value="NAD(P)-binding Rossmann-like Domain"/>
    <property type="match status" value="1"/>
</dbReference>
<keyword evidence="10" id="KW-0408">Iron</keyword>
<accession>A0A3D1JDY4</accession>
<comment type="pathway">
    <text evidence="14">Amino-acid biosynthesis.</text>
</comment>
<dbReference type="STRING" id="229919.GCA_001050195_03564"/>
<keyword evidence="11" id="KW-0411">Iron-sulfur</keyword>
<evidence type="ECO:0000256" key="15">
    <source>
        <dbReference type="SAM" id="MobiDB-lite"/>
    </source>
</evidence>
<dbReference type="InterPro" id="IPR050711">
    <property type="entry name" value="ET-N_metabolism_enzyme"/>
</dbReference>
<reference evidence="17 18" key="1">
    <citation type="journal article" date="2018" name="Nat. Biotechnol.">
        <title>A standardized bacterial taxonomy based on genome phylogeny substantially revises the tree of life.</title>
        <authorList>
            <person name="Parks D.H."/>
            <person name="Chuvochina M."/>
            <person name="Waite D.W."/>
            <person name="Rinke C."/>
            <person name="Skarshewski A."/>
            <person name="Chaumeil P.A."/>
            <person name="Hugenholtz P."/>
        </authorList>
    </citation>
    <scope>NUCLEOTIDE SEQUENCE [LARGE SCALE GENOMIC DNA]</scope>
    <source>
        <strain evidence="17">UBA8781</strain>
    </source>
</reference>
<organism evidence="17 18">
    <name type="scientific">Anaerolinea thermolimosa</name>
    <dbReference type="NCBI Taxonomy" id="229919"/>
    <lineage>
        <taxon>Bacteria</taxon>
        <taxon>Bacillati</taxon>
        <taxon>Chloroflexota</taxon>
        <taxon>Anaerolineae</taxon>
        <taxon>Anaerolineales</taxon>
        <taxon>Anaerolineaceae</taxon>
        <taxon>Anaerolinea</taxon>
    </lineage>
</organism>
<evidence type="ECO:0000256" key="3">
    <source>
        <dbReference type="ARBA" id="ARBA00009716"/>
    </source>
</evidence>
<dbReference type="PRINTS" id="PR00419">
    <property type="entry name" value="ADXRDTASE"/>
</dbReference>
<keyword evidence="9" id="KW-0560">Oxidoreductase</keyword>
<dbReference type="SUPFAM" id="SSF51971">
    <property type="entry name" value="Nucleotide-binding domain"/>
    <property type="match status" value="1"/>
</dbReference>
<keyword evidence="6" id="KW-0288">FMN</keyword>
<evidence type="ECO:0000256" key="1">
    <source>
        <dbReference type="ARBA" id="ARBA00001917"/>
    </source>
</evidence>
<evidence type="ECO:0000256" key="14">
    <source>
        <dbReference type="ARBA" id="ARBA00029440"/>
    </source>
</evidence>
<evidence type="ECO:0000256" key="11">
    <source>
        <dbReference type="ARBA" id="ARBA00023014"/>
    </source>
</evidence>
<comment type="cofactor">
    <cofactor evidence="2">
        <name>[3Fe-4S] cluster</name>
        <dbReference type="ChEBI" id="CHEBI:21137"/>
    </cofactor>
</comment>
<dbReference type="Proteomes" id="UP000264141">
    <property type="component" value="Unassembled WGS sequence"/>
</dbReference>
<comment type="caution">
    <text evidence="17">The sequence shown here is derived from an EMBL/GenBank/DDBJ whole genome shotgun (WGS) entry which is preliminary data.</text>
</comment>
<dbReference type="PANTHER" id="PTHR11938">
    <property type="entry name" value="FAD NADPH DEHYDROGENASE/OXIDOREDUCTASE"/>
    <property type="match status" value="1"/>
</dbReference>
<dbReference type="GO" id="GO:0016491">
    <property type="term" value="F:oxidoreductase activity"/>
    <property type="evidence" value="ECO:0007669"/>
    <property type="project" value="UniProtKB-KW"/>
</dbReference>
<dbReference type="AlphaFoldDB" id="A0A3D1JDY4"/>
<comment type="cofactor">
    <cofactor evidence="1">
        <name>FMN</name>
        <dbReference type="ChEBI" id="CHEBI:58210"/>
    </cofactor>
</comment>
<feature type="region of interest" description="Disordered" evidence="15">
    <location>
        <begin position="1"/>
        <end position="24"/>
    </location>
</feature>
<evidence type="ECO:0000256" key="10">
    <source>
        <dbReference type="ARBA" id="ARBA00023004"/>
    </source>
</evidence>
<dbReference type="InterPro" id="IPR023753">
    <property type="entry name" value="FAD/NAD-binding_dom"/>
</dbReference>
<evidence type="ECO:0000256" key="8">
    <source>
        <dbReference type="ARBA" id="ARBA00022962"/>
    </source>
</evidence>
<evidence type="ECO:0000256" key="4">
    <source>
        <dbReference type="ARBA" id="ARBA00022605"/>
    </source>
</evidence>
<evidence type="ECO:0000256" key="13">
    <source>
        <dbReference type="ARBA" id="ARBA00023291"/>
    </source>
</evidence>
<proteinExistence type="inferred from homology"/>
<dbReference type="PANTHER" id="PTHR11938:SF91">
    <property type="entry name" value="NADPH:ADRENODOXIN OXIDOREDUCTASE, MITOCHONDRIAL"/>
    <property type="match status" value="1"/>
</dbReference>
<dbReference type="GO" id="GO:0051538">
    <property type="term" value="F:3 iron, 4 sulfur cluster binding"/>
    <property type="evidence" value="ECO:0007669"/>
    <property type="project" value="UniProtKB-KW"/>
</dbReference>
<feature type="domain" description="FAD/NAD(P)-binding" evidence="16">
    <location>
        <begin position="34"/>
        <end position="235"/>
    </location>
</feature>
<name>A0A3D1JDY4_9CHLR</name>
<evidence type="ECO:0000256" key="2">
    <source>
        <dbReference type="ARBA" id="ARBA00001927"/>
    </source>
</evidence>
<evidence type="ECO:0000256" key="9">
    <source>
        <dbReference type="ARBA" id="ARBA00023002"/>
    </source>
</evidence>
<dbReference type="Gene3D" id="3.50.50.60">
    <property type="entry name" value="FAD/NAD(P)-binding domain"/>
    <property type="match status" value="1"/>
</dbReference>
<dbReference type="EMBL" id="DPBP01000005">
    <property type="protein sequence ID" value="HCE16467.1"/>
    <property type="molecule type" value="Genomic_DNA"/>
</dbReference>
<evidence type="ECO:0000313" key="18">
    <source>
        <dbReference type="Proteomes" id="UP000264141"/>
    </source>
</evidence>
<dbReference type="Pfam" id="PF07992">
    <property type="entry name" value="Pyr_redox_2"/>
    <property type="match status" value="1"/>
</dbReference>
<keyword evidence="8" id="KW-0315">Glutamine amidotransferase</keyword>
<evidence type="ECO:0000256" key="5">
    <source>
        <dbReference type="ARBA" id="ARBA00022630"/>
    </source>
</evidence>
<comment type="similarity">
    <text evidence="3">Belongs to the glutamate synthase family.</text>
</comment>
<evidence type="ECO:0000259" key="16">
    <source>
        <dbReference type="Pfam" id="PF07992"/>
    </source>
</evidence>
<sequence length="474" mass="51420">MEANQPSTLPAAPQPQAETPVVPSSSAVAPQPVVAVIGAGPAGLFAARELALHGVHVFVFNRDIKPGGLAEYGIYPGKTRMKEGLRAQFRQILDTPGVEYYGNLVIGEHGDLTLDDLRGMGFQALLVAVGAQATKWAGIPGEDLKGVYHAKDIVYHYNRLPPYVDMEFAIGRRVAVVGVGNVMIDIAHWLLEEKKVDEVIAIARRGPGEVKFDRKELESIIGYLDVAAVQMELQRVTPQMVQLGQDPNTMHEMIASLLEKKPPAAGSPAFRIQFLASPVRVLGDAQGRVCGLELEQTMLVRTSSGETVAHGMGLYHTLEVDTVIFAIGDRVDSSLGLPVEGNEFCKNPQPRFPKDGMSYEVYDPVAGKVIEDVFVVGWARKASTGVVGLARKDGVNGAHALLDYLATLPPRLVSVEAIRARLSALGKPLVTRADLLRLEQAERERAARLGLPEFKFEHNLEMLQVMGLLQPLIG</sequence>
<keyword evidence="4" id="KW-0028">Amino-acid biosynthesis</keyword>
<evidence type="ECO:0000256" key="6">
    <source>
        <dbReference type="ARBA" id="ARBA00022643"/>
    </source>
</evidence>
<evidence type="ECO:0000256" key="12">
    <source>
        <dbReference type="ARBA" id="ARBA00023164"/>
    </source>
</evidence>
<gene>
    <name evidence="17" type="ORF">DEQ80_01275</name>
</gene>
<keyword evidence="13" id="KW-0003">3Fe-4S</keyword>
<keyword evidence="5" id="KW-0285">Flavoprotein</keyword>
<evidence type="ECO:0000256" key="7">
    <source>
        <dbReference type="ARBA" id="ARBA00022723"/>
    </source>
</evidence>
<protein>
    <recommendedName>
        <fullName evidence="16">FAD/NAD(P)-binding domain-containing protein</fullName>
    </recommendedName>
</protein>
<keyword evidence="7" id="KW-0479">Metal-binding</keyword>
<keyword evidence="12" id="KW-0314">Glutamate biosynthesis</keyword>